<dbReference type="AlphaFoldDB" id="A0A108E680"/>
<organism evidence="1 2">
    <name type="scientific">Burkholderia territorii</name>
    <dbReference type="NCBI Taxonomy" id="1503055"/>
    <lineage>
        <taxon>Bacteria</taxon>
        <taxon>Pseudomonadati</taxon>
        <taxon>Pseudomonadota</taxon>
        <taxon>Betaproteobacteria</taxon>
        <taxon>Burkholderiales</taxon>
        <taxon>Burkholderiaceae</taxon>
        <taxon>Burkholderia</taxon>
        <taxon>Burkholderia cepacia complex</taxon>
    </lineage>
</organism>
<protein>
    <submittedName>
        <fullName evidence="1">Uncharacterized protein</fullName>
    </submittedName>
</protein>
<dbReference type="InterPro" id="IPR058915">
    <property type="entry name" value="AcrVA2-like"/>
</dbReference>
<sequence>MPTMTMLEGVQRSIFEAYNEDISELPFDRRPVRPAPLISQAVALSFAYAQFYVAGRQIYDVGPKMQSVLVGADYRDVPLSMLMLPFPSVYLHFGSQSFSIKGAPFEGAWVIEYQGTYQFYLCTRQHASYSRKTRFAWSAQYLYVPLETSGYPPDTPLGEIIEDAVRKEIETLAEQASRPQEKLNFDGVSVLDRRAEGSQEDLENFQIGIQSLDDAMRLVINSLIFITSYREHVHASWTPDTPAPLTETVEQSIKPKVRKDAQHKLLSGGYYKVNFVGSTLNYDGCDTETDDDGPGMIPHWRRSHWRRQRFGEGLKETRLMLIRKVLVNAHKLGPGEDPLGRITAL</sequence>
<proteinExistence type="predicted"/>
<dbReference type="Proteomes" id="UP000068016">
    <property type="component" value="Unassembled WGS sequence"/>
</dbReference>
<name>A0A108E680_9BURK</name>
<accession>A0A108E680</accession>
<evidence type="ECO:0000313" key="2">
    <source>
        <dbReference type="Proteomes" id="UP000068016"/>
    </source>
</evidence>
<comment type="caution">
    <text evidence="1">The sequence shown here is derived from an EMBL/GenBank/DDBJ whole genome shotgun (WGS) entry which is preliminary data.</text>
</comment>
<dbReference type="Pfam" id="PF26125">
    <property type="entry name" value="AcrVA2-like"/>
    <property type="match status" value="1"/>
</dbReference>
<reference evidence="1 2" key="1">
    <citation type="submission" date="2015-11" db="EMBL/GenBank/DDBJ databases">
        <title>Expanding the genomic diversity of Burkholderia species for the development of highly accurate diagnostics.</title>
        <authorList>
            <person name="Sahl J."/>
            <person name="Keim P."/>
            <person name="Wagner D."/>
        </authorList>
    </citation>
    <scope>NUCLEOTIDE SEQUENCE [LARGE SCALE GENOMIC DNA]</scope>
    <source>
        <strain evidence="1 2">MSMB793WGS</strain>
    </source>
</reference>
<evidence type="ECO:0000313" key="1">
    <source>
        <dbReference type="EMBL" id="KWN05410.1"/>
    </source>
</evidence>
<dbReference type="EMBL" id="LPLZ01000082">
    <property type="protein sequence ID" value="KWN05410.1"/>
    <property type="molecule type" value="Genomic_DNA"/>
</dbReference>
<gene>
    <name evidence="1" type="ORF">WT83_29085</name>
</gene>